<evidence type="ECO:0000313" key="5">
    <source>
        <dbReference type="Proteomes" id="UP000068164"/>
    </source>
</evidence>
<feature type="transmembrane region" description="Helical" evidence="1">
    <location>
        <begin position="36"/>
        <end position="65"/>
    </location>
</feature>
<gene>
    <name evidence="4" type="ORF">AS026_07970</name>
</gene>
<evidence type="ECO:0000313" key="4">
    <source>
        <dbReference type="EMBL" id="KWV50697.1"/>
    </source>
</evidence>
<keyword evidence="1" id="KW-1133">Transmembrane helix</keyword>
<dbReference type="PIRSF" id="PIRSF007542">
    <property type="entry name" value="UCP007542"/>
    <property type="match status" value="1"/>
</dbReference>
<dbReference type="Proteomes" id="UP000068164">
    <property type="component" value="Unassembled WGS sequence"/>
</dbReference>
<feature type="transmembrane region" description="Helical" evidence="1">
    <location>
        <begin position="77"/>
        <end position="97"/>
    </location>
</feature>
<dbReference type="InterPro" id="IPR027787">
    <property type="entry name" value="Alpha/beta-hydrolase_catalytic"/>
</dbReference>
<dbReference type="ESTHER" id="9rhiz-a0a109jke7">
    <property type="family name" value="Abhydrolase_9"/>
</dbReference>
<dbReference type="Pfam" id="PF10081">
    <property type="entry name" value="Abhydrolase_9"/>
    <property type="match status" value="1"/>
</dbReference>
<feature type="domain" description="Alpha/beta-hydrolase catalytic" evidence="2">
    <location>
        <begin position="251"/>
        <end position="534"/>
    </location>
</feature>
<keyword evidence="5" id="KW-1185">Reference proteome</keyword>
<organism evidence="4 5">
    <name type="scientific">Rhizobium altiplani</name>
    <dbReference type="NCBI Taxonomy" id="1864509"/>
    <lineage>
        <taxon>Bacteria</taxon>
        <taxon>Pseudomonadati</taxon>
        <taxon>Pseudomonadota</taxon>
        <taxon>Alphaproteobacteria</taxon>
        <taxon>Hyphomicrobiales</taxon>
        <taxon>Rhizobiaceae</taxon>
        <taxon>Rhizobium/Agrobacterium group</taxon>
        <taxon>Rhizobium</taxon>
    </lineage>
</organism>
<comment type="caution">
    <text evidence="4">The sequence shown here is derived from an EMBL/GenBank/DDBJ whole genome shotgun (WGS) entry which is preliminary data.</text>
</comment>
<evidence type="ECO:0000256" key="1">
    <source>
        <dbReference type="SAM" id="Phobius"/>
    </source>
</evidence>
<evidence type="ECO:0000259" key="3">
    <source>
        <dbReference type="Pfam" id="PF15420"/>
    </source>
</evidence>
<accession>A0A109JKE7</accession>
<name>A0A109JKE7_9HYPH</name>
<feature type="transmembrane region" description="Helical" evidence="1">
    <location>
        <begin position="117"/>
        <end position="139"/>
    </location>
</feature>
<evidence type="ECO:0008006" key="6">
    <source>
        <dbReference type="Google" id="ProtNLM"/>
    </source>
</evidence>
<proteinExistence type="predicted"/>
<dbReference type="OrthoDB" id="4397445at2"/>
<evidence type="ECO:0000259" key="2">
    <source>
        <dbReference type="Pfam" id="PF10081"/>
    </source>
</evidence>
<dbReference type="InterPro" id="IPR012037">
    <property type="entry name" value="Alpha/beta-hydrolase_fam"/>
</dbReference>
<dbReference type="EMBL" id="LNCD01000083">
    <property type="protein sequence ID" value="KWV50697.1"/>
    <property type="molecule type" value="Genomic_DNA"/>
</dbReference>
<dbReference type="AlphaFoldDB" id="A0A109JKE7"/>
<feature type="transmembrane region" description="Helical" evidence="1">
    <location>
        <begin position="160"/>
        <end position="183"/>
    </location>
</feature>
<dbReference type="Pfam" id="PF15420">
    <property type="entry name" value="Abhydrolase_9_N"/>
    <property type="match status" value="1"/>
</dbReference>
<keyword evidence="1" id="KW-0472">Membrane</keyword>
<protein>
    <recommendedName>
        <fullName evidence="6">Alpha/beta-hydrolase family protein</fullName>
    </recommendedName>
</protein>
<dbReference type="RefSeq" id="WP_062371096.1">
    <property type="nucleotide sequence ID" value="NZ_LNCD01000083.1"/>
</dbReference>
<feature type="domain" description="Alpha/beta-hydrolase N-terminal" evidence="3">
    <location>
        <begin position="28"/>
        <end position="234"/>
    </location>
</feature>
<reference evidence="4 5" key="1">
    <citation type="submission" date="2015-11" db="EMBL/GenBank/DDBJ databases">
        <title>Draft Genome Sequence of the Strain BR 10423 (Rhizobium sp.) isolated from nodules of Mimosa pudica.</title>
        <authorList>
            <person name="Barauna A.C."/>
            <person name="Zilli J.E."/>
            <person name="Simoes-Araujo J.L."/>
            <person name="Reis V.M."/>
            <person name="James E.K."/>
            <person name="Reis F.B.Jr."/>
            <person name="Rouws L.F."/>
            <person name="Passos S.R."/>
            <person name="Gois S.R."/>
        </authorList>
    </citation>
    <scope>NUCLEOTIDE SEQUENCE [LARGE SCALE GENOMIC DNA]</scope>
    <source>
        <strain evidence="4 5">BR10423</strain>
    </source>
</reference>
<sequence>MKRLLLRLFVSLSTPGLALGFIFFAASLTPSLMPRSYLIQGVLSGIAAAVGYFFGVAFSWLWKYLELRVPGVGRLRGNLIVCVLGVVLAVIFLRRVVDWQNSIRDLWHMERVDTAEPFSVAFVAIVTFFVAVLIGRLFRFTCLFLSGWLSRYVPRRVSQVIAGVLAIALFWSVVDGVLLRAGLHLADSSFRSVDALVETGVPMPDDPAKTGSTASLVTWEGLGRRGRQFIASGPTAAEISDFWKAPAREPIRTYVGLNNAETIEGRAKLALEEMKRQGAFERSLLVIIVPTGTGWIDPQAMDPLEYLHHGDVASVALQYSYLASWLSLLVEPEYGSASGKALFREVYGYWTTLPRDKRPKLYLHGLSLGALNSQVSADIFDIVADPFQGALWSGPPFESRMWRDVTAARNPQSPAWLPQFRDGSLIRFTNQTNHLDIPGATWGPIRIVYLQYASDPITFFDAYSFYREPAWMRRPRGPDVSPSLRWFPALTMLQLLVDVAIATSSPMGYGHVYAPQHYIDGWVSVTDPKIDAEKLDALKRLFQERSAQASAAD</sequence>
<dbReference type="InterPro" id="IPR027788">
    <property type="entry name" value="Alpha/beta-hydrolase_N_dom"/>
</dbReference>
<keyword evidence="1" id="KW-0812">Transmembrane</keyword>